<dbReference type="InterPro" id="IPR022754">
    <property type="entry name" value="DNA_pol_III_gamma-3"/>
</dbReference>
<keyword evidence="5" id="KW-0235">DNA replication</keyword>
<dbReference type="Proteomes" id="UP000661435">
    <property type="component" value="Unassembled WGS sequence"/>
</dbReference>
<evidence type="ECO:0000256" key="11">
    <source>
        <dbReference type="ARBA" id="ARBA00049244"/>
    </source>
</evidence>
<keyword evidence="7" id="KW-0547">Nucleotide-binding</keyword>
<feature type="compositionally biased region" description="Low complexity" evidence="12">
    <location>
        <begin position="430"/>
        <end position="452"/>
    </location>
</feature>
<dbReference type="PANTHER" id="PTHR11669:SF0">
    <property type="entry name" value="PROTEIN STICHEL-LIKE 2"/>
    <property type="match status" value="1"/>
</dbReference>
<gene>
    <name evidence="14" type="primary">dnaX</name>
    <name evidence="14" type="ORF">H8S57_16440</name>
</gene>
<dbReference type="InterPro" id="IPR050238">
    <property type="entry name" value="DNA_Rep/Repair_Clamp_Loader"/>
</dbReference>
<evidence type="ECO:0000256" key="6">
    <source>
        <dbReference type="ARBA" id="ARBA00022723"/>
    </source>
</evidence>
<keyword evidence="3 14" id="KW-0808">Transferase</keyword>
<evidence type="ECO:0000256" key="8">
    <source>
        <dbReference type="ARBA" id="ARBA00022833"/>
    </source>
</evidence>
<dbReference type="Pfam" id="PF12169">
    <property type="entry name" value="DNA_pol3_gamma3"/>
    <property type="match status" value="1"/>
</dbReference>
<dbReference type="NCBIfam" id="TIGR02397">
    <property type="entry name" value="dnaX_nterm"/>
    <property type="match status" value="1"/>
</dbReference>
<name>A0A8J6J9I6_9FIRM</name>
<evidence type="ECO:0000259" key="13">
    <source>
        <dbReference type="SMART" id="SM00382"/>
    </source>
</evidence>
<dbReference type="EMBL" id="JACOPP010000054">
    <property type="protein sequence ID" value="MBC5735286.1"/>
    <property type="molecule type" value="Genomic_DNA"/>
</dbReference>
<evidence type="ECO:0000256" key="1">
    <source>
        <dbReference type="ARBA" id="ARBA00006360"/>
    </source>
</evidence>
<comment type="catalytic activity">
    <reaction evidence="11">
        <text>DNA(n) + a 2'-deoxyribonucleoside 5'-triphosphate = DNA(n+1) + diphosphate</text>
        <dbReference type="Rhea" id="RHEA:22508"/>
        <dbReference type="Rhea" id="RHEA-COMP:17339"/>
        <dbReference type="Rhea" id="RHEA-COMP:17340"/>
        <dbReference type="ChEBI" id="CHEBI:33019"/>
        <dbReference type="ChEBI" id="CHEBI:61560"/>
        <dbReference type="ChEBI" id="CHEBI:173112"/>
        <dbReference type="EC" id="2.7.7.7"/>
    </reaction>
</comment>
<dbReference type="SUPFAM" id="SSF52540">
    <property type="entry name" value="P-loop containing nucleoside triphosphate hydrolases"/>
    <property type="match status" value="1"/>
</dbReference>
<dbReference type="GO" id="GO:0003887">
    <property type="term" value="F:DNA-directed DNA polymerase activity"/>
    <property type="evidence" value="ECO:0007669"/>
    <property type="project" value="UniProtKB-KW"/>
</dbReference>
<dbReference type="SUPFAM" id="SSF48019">
    <property type="entry name" value="post-AAA+ oligomerization domain-like"/>
    <property type="match status" value="1"/>
</dbReference>
<keyword evidence="15" id="KW-1185">Reference proteome</keyword>
<dbReference type="InterPro" id="IPR003593">
    <property type="entry name" value="AAA+_ATPase"/>
</dbReference>
<dbReference type="Pfam" id="PF13177">
    <property type="entry name" value="DNA_pol3_delta2"/>
    <property type="match status" value="1"/>
</dbReference>
<dbReference type="PANTHER" id="PTHR11669">
    <property type="entry name" value="REPLICATION FACTOR C / DNA POLYMERASE III GAMMA-TAU SUBUNIT"/>
    <property type="match status" value="1"/>
</dbReference>
<dbReference type="InterPro" id="IPR008921">
    <property type="entry name" value="DNA_pol3_clamp-load_cplx_C"/>
</dbReference>
<dbReference type="EC" id="2.7.7.7" evidence="2"/>
<evidence type="ECO:0000256" key="12">
    <source>
        <dbReference type="SAM" id="MobiDB-lite"/>
    </source>
</evidence>
<evidence type="ECO:0000313" key="15">
    <source>
        <dbReference type="Proteomes" id="UP000661435"/>
    </source>
</evidence>
<feature type="domain" description="AAA+ ATPase" evidence="13">
    <location>
        <begin position="36"/>
        <end position="178"/>
    </location>
</feature>
<evidence type="ECO:0000256" key="9">
    <source>
        <dbReference type="ARBA" id="ARBA00022840"/>
    </source>
</evidence>
<evidence type="ECO:0000256" key="3">
    <source>
        <dbReference type="ARBA" id="ARBA00022679"/>
    </source>
</evidence>
<dbReference type="SMART" id="SM00382">
    <property type="entry name" value="AAA"/>
    <property type="match status" value="1"/>
</dbReference>
<dbReference type="GO" id="GO:0006261">
    <property type="term" value="P:DNA-templated DNA replication"/>
    <property type="evidence" value="ECO:0007669"/>
    <property type="project" value="TreeGrafter"/>
</dbReference>
<dbReference type="GO" id="GO:0046872">
    <property type="term" value="F:metal ion binding"/>
    <property type="evidence" value="ECO:0007669"/>
    <property type="project" value="UniProtKB-KW"/>
</dbReference>
<comment type="caution">
    <text evidence="14">The sequence shown here is derived from an EMBL/GenBank/DDBJ whole genome shotgun (WGS) entry which is preliminary data.</text>
</comment>
<dbReference type="Gene3D" id="1.10.8.60">
    <property type="match status" value="1"/>
</dbReference>
<dbReference type="GO" id="GO:0009360">
    <property type="term" value="C:DNA polymerase III complex"/>
    <property type="evidence" value="ECO:0007669"/>
    <property type="project" value="InterPro"/>
</dbReference>
<dbReference type="Gene3D" id="3.40.50.300">
    <property type="entry name" value="P-loop containing nucleotide triphosphate hydrolases"/>
    <property type="match status" value="1"/>
</dbReference>
<dbReference type="InterPro" id="IPR012763">
    <property type="entry name" value="DNA_pol_III_sug/sutau_N"/>
</dbReference>
<feature type="compositionally biased region" description="Low complexity" evidence="12">
    <location>
        <begin position="396"/>
        <end position="413"/>
    </location>
</feature>
<organism evidence="14 15">
    <name type="scientific">Lawsonibacter hominis</name>
    <dbReference type="NCBI Taxonomy" id="2763053"/>
    <lineage>
        <taxon>Bacteria</taxon>
        <taxon>Bacillati</taxon>
        <taxon>Bacillota</taxon>
        <taxon>Clostridia</taxon>
        <taxon>Eubacteriales</taxon>
        <taxon>Oscillospiraceae</taxon>
        <taxon>Lawsonibacter</taxon>
    </lineage>
</organism>
<evidence type="ECO:0000256" key="2">
    <source>
        <dbReference type="ARBA" id="ARBA00012417"/>
    </source>
</evidence>
<evidence type="ECO:0000313" key="14">
    <source>
        <dbReference type="EMBL" id="MBC5735286.1"/>
    </source>
</evidence>
<accession>A0A8J6J9I6</accession>
<dbReference type="RefSeq" id="WP_186909047.1">
    <property type="nucleotide sequence ID" value="NZ_JACOPP010000054.1"/>
</dbReference>
<keyword evidence="10" id="KW-0239">DNA-directed DNA polymerase</keyword>
<dbReference type="InterPro" id="IPR045085">
    <property type="entry name" value="HLD_clamp_pol_III_gamma_tau"/>
</dbReference>
<feature type="compositionally biased region" description="Basic and acidic residues" evidence="12">
    <location>
        <begin position="414"/>
        <end position="427"/>
    </location>
</feature>
<evidence type="ECO:0000256" key="10">
    <source>
        <dbReference type="ARBA" id="ARBA00022932"/>
    </source>
</evidence>
<evidence type="ECO:0000256" key="7">
    <source>
        <dbReference type="ARBA" id="ARBA00022741"/>
    </source>
</evidence>
<keyword evidence="4 14" id="KW-0548">Nucleotidyltransferase</keyword>
<protein>
    <recommendedName>
        <fullName evidence="2">DNA-directed DNA polymerase</fullName>
        <ecNumber evidence="2">2.7.7.7</ecNumber>
    </recommendedName>
</protein>
<keyword evidence="8" id="KW-0862">Zinc</keyword>
<evidence type="ECO:0000256" key="4">
    <source>
        <dbReference type="ARBA" id="ARBA00022695"/>
    </source>
</evidence>
<keyword evidence="6" id="KW-0479">Metal-binding</keyword>
<dbReference type="Gene3D" id="1.20.272.10">
    <property type="match status" value="1"/>
</dbReference>
<dbReference type="Pfam" id="PF22608">
    <property type="entry name" value="DNAX_ATPase_lid"/>
    <property type="match status" value="1"/>
</dbReference>
<comment type="similarity">
    <text evidence="1">Belongs to the DnaX/STICHEL family.</text>
</comment>
<dbReference type="FunFam" id="3.40.50.300:FF:000014">
    <property type="entry name" value="DNA polymerase III subunit gamma/tau"/>
    <property type="match status" value="1"/>
</dbReference>
<dbReference type="GO" id="GO:0005524">
    <property type="term" value="F:ATP binding"/>
    <property type="evidence" value="ECO:0007669"/>
    <property type="project" value="UniProtKB-KW"/>
</dbReference>
<dbReference type="AlphaFoldDB" id="A0A8J6J9I6"/>
<proteinExistence type="inferred from homology"/>
<reference evidence="14" key="1">
    <citation type="submission" date="2020-08" db="EMBL/GenBank/DDBJ databases">
        <title>Genome public.</title>
        <authorList>
            <person name="Liu C."/>
            <person name="Sun Q."/>
        </authorList>
    </citation>
    <scope>NUCLEOTIDE SEQUENCE</scope>
    <source>
        <strain evidence="14">NSJ-51</strain>
    </source>
</reference>
<dbReference type="NCBIfam" id="NF004046">
    <property type="entry name" value="PRK05563.1"/>
    <property type="match status" value="1"/>
</dbReference>
<sequence length="578" mass="60946">MYQALYRKWRPRTFDDVVGQSHITDTLKRQVAAGRLSHAYLFTGTRGTGKTTCAKILSRAVNCEHPVDGNPCNACPACLGIESGSILDVLELDAASNNGVDQVRALRDEAVYTPAAVKKRVYIVDEVHMLSTAAFNALLKILEEPPAHLMFILATTELHKVPATIKSRCQQFAFKRILPGDIALRLSYVAQQEGLALTEAGAALLARLADGGMRDALSLLDQCAGPAGSIGEQEVLDALGLAGNLETARLMEQIGAGETAAALETLSRLYGAGKEVGSLLGELSALARDLLIRRTAPQGGAALLTGGYDETTLRKLSNAFQTQRLAQMLGLLQGAIADLSRSSNRRTDAELCLIRLCDPTLDESAAGLNARLSRVEALLAGGIPTACAVPDPPLPRRAAPQTAPAAEPAAGGDPADRPPWEEERAPRPEAPGAAGREPQAAPQTARSVRAPTAVPASSAPVCGDLWPGLVAALRGKVPMGEYTFLNNPSLVQGRLDGSQLVLWVESDFVKSMVGKPAILETVSNAASAMTGGGIRCIVSVGKPPQAAPEAPVSPPAEHDRLDDLLAFEAQFDNIIIKE</sequence>
<evidence type="ECO:0000256" key="5">
    <source>
        <dbReference type="ARBA" id="ARBA00022705"/>
    </source>
</evidence>
<dbReference type="GO" id="GO:0003677">
    <property type="term" value="F:DNA binding"/>
    <property type="evidence" value="ECO:0007669"/>
    <property type="project" value="InterPro"/>
</dbReference>
<keyword evidence="9" id="KW-0067">ATP-binding</keyword>
<feature type="region of interest" description="Disordered" evidence="12">
    <location>
        <begin position="389"/>
        <end position="452"/>
    </location>
</feature>
<dbReference type="InterPro" id="IPR027417">
    <property type="entry name" value="P-loop_NTPase"/>
</dbReference>